<organism evidence="35 36">
    <name type="scientific">Batillaria attramentaria</name>
    <dbReference type="NCBI Taxonomy" id="370345"/>
    <lineage>
        <taxon>Eukaryota</taxon>
        <taxon>Metazoa</taxon>
        <taxon>Spiralia</taxon>
        <taxon>Lophotrochozoa</taxon>
        <taxon>Mollusca</taxon>
        <taxon>Gastropoda</taxon>
        <taxon>Caenogastropoda</taxon>
        <taxon>Sorbeoconcha</taxon>
        <taxon>Cerithioidea</taxon>
        <taxon>Batillariidae</taxon>
        <taxon>Batillaria</taxon>
    </lineage>
</organism>
<evidence type="ECO:0000256" key="32">
    <source>
        <dbReference type="ARBA" id="ARBA00083258"/>
    </source>
</evidence>
<evidence type="ECO:0000256" key="18">
    <source>
        <dbReference type="ARBA" id="ARBA00023160"/>
    </source>
</evidence>
<dbReference type="GO" id="GO:0005794">
    <property type="term" value="C:Golgi apparatus"/>
    <property type="evidence" value="ECO:0007669"/>
    <property type="project" value="UniProtKB-SubCell"/>
</dbReference>
<evidence type="ECO:0000256" key="7">
    <source>
        <dbReference type="ARBA" id="ARBA00016094"/>
    </source>
</evidence>
<dbReference type="InterPro" id="IPR036020">
    <property type="entry name" value="WW_dom_sf"/>
</dbReference>
<feature type="region of interest" description="Disordered" evidence="33">
    <location>
        <begin position="383"/>
        <end position="404"/>
    </location>
</feature>
<feature type="non-terminal residue" evidence="35">
    <location>
        <position position="817"/>
    </location>
</feature>
<dbReference type="PRINTS" id="PR00080">
    <property type="entry name" value="SDRFAMILY"/>
</dbReference>
<dbReference type="EC" id="1.1.1.239" evidence="26"/>
<comment type="caution">
    <text evidence="35">The sequence shown here is derived from an EMBL/GenBank/DDBJ whole genome shotgun (WGS) entry which is preliminary data.</text>
</comment>
<evidence type="ECO:0000256" key="16">
    <source>
        <dbReference type="ARBA" id="ARBA00023098"/>
    </source>
</evidence>
<dbReference type="PANTHER" id="PTHR42760">
    <property type="entry name" value="SHORT-CHAIN DEHYDROGENASES/REDUCTASES FAMILY MEMBER"/>
    <property type="match status" value="1"/>
</dbReference>
<evidence type="ECO:0000256" key="6">
    <source>
        <dbReference type="ARBA" id="ARBA00012456"/>
    </source>
</evidence>
<evidence type="ECO:0000256" key="3">
    <source>
        <dbReference type="ARBA" id="ARBA00004555"/>
    </source>
</evidence>
<evidence type="ECO:0000256" key="9">
    <source>
        <dbReference type="ARBA" id="ARBA00022553"/>
    </source>
</evidence>
<feature type="compositionally biased region" description="Basic residues" evidence="33">
    <location>
        <begin position="452"/>
        <end position="464"/>
    </location>
</feature>
<keyword evidence="10" id="KW-0879">Wnt signaling pathway</keyword>
<feature type="region of interest" description="Disordered" evidence="33">
    <location>
        <begin position="252"/>
        <end position="368"/>
    </location>
</feature>
<evidence type="ECO:0000256" key="29">
    <source>
        <dbReference type="ARBA" id="ARBA00081419"/>
    </source>
</evidence>
<evidence type="ECO:0000256" key="11">
    <source>
        <dbReference type="ARBA" id="ARBA00022703"/>
    </source>
</evidence>
<dbReference type="SUPFAM" id="SSF51045">
    <property type="entry name" value="WW domain"/>
    <property type="match status" value="1"/>
</dbReference>
<evidence type="ECO:0000256" key="19">
    <source>
        <dbReference type="ARBA" id="ARBA00023228"/>
    </source>
</evidence>
<dbReference type="EMBL" id="JACVVK020000025">
    <property type="protein sequence ID" value="KAK7502657.1"/>
    <property type="molecule type" value="Genomic_DNA"/>
</dbReference>
<reference evidence="35 36" key="1">
    <citation type="journal article" date="2023" name="Sci. Data">
        <title>Genome assembly of the Korean intertidal mud-creeper Batillaria attramentaria.</title>
        <authorList>
            <person name="Patra A.K."/>
            <person name="Ho P.T."/>
            <person name="Jun S."/>
            <person name="Lee S.J."/>
            <person name="Kim Y."/>
            <person name="Won Y.J."/>
        </authorList>
    </citation>
    <scope>NUCLEOTIDE SEQUENCE [LARGE SCALE GENOMIC DNA]</scope>
    <source>
        <strain evidence="35">Wonlab-2016</strain>
    </source>
</reference>
<keyword evidence="14" id="KW-0520">NAD</keyword>
<dbReference type="PROSITE" id="PS00061">
    <property type="entry name" value="ADH_SHORT"/>
    <property type="match status" value="1"/>
</dbReference>
<dbReference type="Proteomes" id="UP001519460">
    <property type="component" value="Unassembled WGS sequence"/>
</dbReference>
<evidence type="ECO:0000256" key="2">
    <source>
        <dbReference type="ARBA" id="ARBA00004371"/>
    </source>
</evidence>
<keyword evidence="17" id="KW-0496">Mitochondrion</keyword>
<keyword evidence="12" id="KW-0276">Fatty acid metabolism</keyword>
<evidence type="ECO:0000256" key="21">
    <source>
        <dbReference type="ARBA" id="ARBA00049069"/>
    </source>
</evidence>
<dbReference type="FunFam" id="3.40.50.720:FF:000231">
    <property type="entry name" value="Estradiol 17-beta-dehydrogenase 8"/>
    <property type="match status" value="1"/>
</dbReference>
<evidence type="ECO:0000256" key="8">
    <source>
        <dbReference type="ARBA" id="ARBA00022516"/>
    </source>
</evidence>
<keyword evidence="19" id="KW-0458">Lysosome</keyword>
<comment type="subunit">
    <text evidence="25">Heterotetramer with CBR4; contains two molecules of HSD17B8 and CBR4.</text>
</comment>
<dbReference type="GO" id="GO:0047035">
    <property type="term" value="F:testosterone dehydrogenase (NAD+) activity"/>
    <property type="evidence" value="ECO:0007669"/>
    <property type="project" value="UniProtKB-EC"/>
</dbReference>
<dbReference type="CDD" id="cd05333">
    <property type="entry name" value="BKR_SDR_c"/>
    <property type="match status" value="1"/>
</dbReference>
<dbReference type="CDD" id="cd00201">
    <property type="entry name" value="WW"/>
    <property type="match status" value="1"/>
</dbReference>
<evidence type="ECO:0000256" key="4">
    <source>
        <dbReference type="ARBA" id="ARBA00005194"/>
    </source>
</evidence>
<evidence type="ECO:0000256" key="17">
    <source>
        <dbReference type="ARBA" id="ARBA00023128"/>
    </source>
</evidence>
<accession>A0ABD0LTP1</accession>
<keyword evidence="18" id="KW-0275">Fatty acid biosynthesis</keyword>
<dbReference type="SMART" id="SM00456">
    <property type="entry name" value="WW"/>
    <property type="match status" value="1"/>
</dbReference>
<dbReference type="InterPro" id="IPR001202">
    <property type="entry name" value="WW_dom"/>
</dbReference>
<dbReference type="Pfam" id="PF13561">
    <property type="entry name" value="adh_short_C2"/>
    <property type="match status" value="1"/>
</dbReference>
<evidence type="ECO:0000256" key="13">
    <source>
        <dbReference type="ARBA" id="ARBA00023002"/>
    </source>
</evidence>
<comment type="subcellular location">
    <subcellularLocation>
        <location evidence="3">Golgi apparatus</location>
    </subcellularLocation>
    <subcellularLocation>
        <location evidence="2">Lysosome</location>
    </subcellularLocation>
    <subcellularLocation>
        <location evidence="1">Mitochondrion matrix</location>
    </subcellularLocation>
</comment>
<comment type="catalytic activity">
    <reaction evidence="21">
        <text>17beta-estradiol + NAD(+) = estrone + NADH + H(+)</text>
        <dbReference type="Rhea" id="RHEA:24612"/>
        <dbReference type="ChEBI" id="CHEBI:15378"/>
        <dbReference type="ChEBI" id="CHEBI:16469"/>
        <dbReference type="ChEBI" id="CHEBI:17263"/>
        <dbReference type="ChEBI" id="CHEBI:57540"/>
        <dbReference type="ChEBI" id="CHEBI:57945"/>
        <dbReference type="EC" id="1.1.1.62"/>
    </reaction>
    <physiologicalReaction direction="left-to-right" evidence="21">
        <dbReference type="Rhea" id="RHEA:24613"/>
    </physiologicalReaction>
    <physiologicalReaction direction="right-to-left" evidence="21">
        <dbReference type="Rhea" id="RHEA:24614"/>
    </physiologicalReaction>
</comment>
<evidence type="ECO:0000256" key="30">
    <source>
        <dbReference type="ARBA" id="ARBA00081936"/>
    </source>
</evidence>
<dbReference type="InterPro" id="IPR002347">
    <property type="entry name" value="SDR_fam"/>
</dbReference>
<dbReference type="SUPFAM" id="SSF51735">
    <property type="entry name" value="NAD(P)-binding Rossmann-fold domains"/>
    <property type="match status" value="1"/>
</dbReference>
<dbReference type="PANTHER" id="PTHR42760:SF83">
    <property type="entry name" value="(3R)-3-HYDROXYACYL-COA DEHYDROGENASE"/>
    <property type="match status" value="1"/>
</dbReference>
<evidence type="ECO:0000313" key="35">
    <source>
        <dbReference type="EMBL" id="KAK7502657.1"/>
    </source>
</evidence>
<dbReference type="Pfam" id="PF00397">
    <property type="entry name" value="WW"/>
    <property type="match status" value="1"/>
</dbReference>
<evidence type="ECO:0000256" key="10">
    <source>
        <dbReference type="ARBA" id="ARBA00022687"/>
    </source>
</evidence>
<feature type="compositionally biased region" description="Basic residues" evidence="33">
    <location>
        <begin position="594"/>
        <end position="606"/>
    </location>
</feature>
<feature type="compositionally biased region" description="Polar residues" evidence="33">
    <location>
        <begin position="314"/>
        <end position="330"/>
    </location>
</feature>
<feature type="compositionally biased region" description="Polar residues" evidence="33">
    <location>
        <begin position="576"/>
        <end position="588"/>
    </location>
</feature>
<comment type="similarity">
    <text evidence="5">Belongs to the short-chain dehydrogenases/reductases (SDR) family.</text>
</comment>
<comment type="catalytic activity">
    <reaction evidence="24">
        <text>a (3R)-3-hydroxyacyl-CoA + NAD(+) = a 3-oxoacyl-CoA + NADH + H(+)</text>
        <dbReference type="Rhea" id="RHEA:32711"/>
        <dbReference type="ChEBI" id="CHEBI:15378"/>
        <dbReference type="ChEBI" id="CHEBI:57319"/>
        <dbReference type="ChEBI" id="CHEBI:57540"/>
        <dbReference type="ChEBI" id="CHEBI:57945"/>
        <dbReference type="ChEBI" id="CHEBI:90726"/>
        <dbReference type="EC" id="1.1.1.n12"/>
    </reaction>
    <physiologicalReaction direction="left-to-right" evidence="24">
        <dbReference type="Rhea" id="RHEA:32712"/>
    </physiologicalReaction>
</comment>
<evidence type="ECO:0000256" key="25">
    <source>
        <dbReference type="ARBA" id="ARBA00065174"/>
    </source>
</evidence>
<evidence type="ECO:0000259" key="34">
    <source>
        <dbReference type="PROSITE" id="PS50020"/>
    </source>
</evidence>
<dbReference type="GO" id="GO:0006915">
    <property type="term" value="P:apoptotic process"/>
    <property type="evidence" value="ECO:0007669"/>
    <property type="project" value="UniProtKB-KW"/>
</dbReference>
<comment type="pathway">
    <text evidence="4">Lipid metabolism; fatty acid biosynthesis.</text>
</comment>
<dbReference type="GO" id="GO:0005759">
    <property type="term" value="C:mitochondrial matrix"/>
    <property type="evidence" value="ECO:0007669"/>
    <property type="project" value="UniProtKB-SubCell"/>
</dbReference>
<keyword evidence="9" id="KW-0597">Phosphoprotein</keyword>
<evidence type="ECO:0000256" key="12">
    <source>
        <dbReference type="ARBA" id="ARBA00022832"/>
    </source>
</evidence>
<comment type="catalytic activity">
    <reaction evidence="23">
        <text>17beta-hydroxy-5alpha-androstan-3-one + NAD(+) = 5alpha-androstan-3,17-dione + NADH + H(+)</text>
        <dbReference type="Rhea" id="RHEA:41992"/>
        <dbReference type="ChEBI" id="CHEBI:15378"/>
        <dbReference type="ChEBI" id="CHEBI:15994"/>
        <dbReference type="ChEBI" id="CHEBI:16330"/>
        <dbReference type="ChEBI" id="CHEBI:57540"/>
        <dbReference type="ChEBI" id="CHEBI:57945"/>
    </reaction>
    <physiologicalReaction direction="left-to-right" evidence="23">
        <dbReference type="Rhea" id="RHEA:41993"/>
    </physiologicalReaction>
</comment>
<evidence type="ECO:0000256" key="23">
    <source>
        <dbReference type="ARBA" id="ARBA00050435"/>
    </source>
</evidence>
<comment type="catalytic activity">
    <reaction evidence="22">
        <text>testosterone + NAD(+) = androst-4-ene-3,17-dione + NADH + H(+)</text>
        <dbReference type="Rhea" id="RHEA:14929"/>
        <dbReference type="ChEBI" id="CHEBI:15378"/>
        <dbReference type="ChEBI" id="CHEBI:16422"/>
        <dbReference type="ChEBI" id="CHEBI:17347"/>
        <dbReference type="ChEBI" id="CHEBI:57540"/>
        <dbReference type="ChEBI" id="CHEBI:57945"/>
        <dbReference type="EC" id="1.1.1.239"/>
    </reaction>
    <physiologicalReaction direction="left-to-right" evidence="22">
        <dbReference type="Rhea" id="RHEA:14930"/>
    </physiologicalReaction>
</comment>
<protein>
    <recommendedName>
        <fullName evidence="27">(3R)-3-hydroxyacyl-CoA dehydrogenase</fullName>
        <ecNumber evidence="26">1.1.1.239</ecNumber>
        <ecNumber evidence="6">1.1.1.n12</ecNumber>
    </recommendedName>
    <alternativeName>
        <fullName evidence="29">17-beta-hydroxysteroid dehydrogenase 8</fullName>
    </alternativeName>
    <alternativeName>
        <fullName evidence="28">3-ketoacyl-[acyl-carrier-protein] reductase alpha subunit</fullName>
    </alternativeName>
    <alternativeName>
        <fullName evidence="31">3-oxoacyl-[acyl-carrier-protein] reductase</fullName>
    </alternativeName>
    <alternativeName>
        <fullName evidence="32">Estradiol 17-beta-dehydrogenase 8</fullName>
    </alternativeName>
    <alternativeName>
        <fullName evidence="30">Testosterone 17-beta-dehydrogenase 8</fullName>
    </alternativeName>
    <alternativeName>
        <fullName evidence="7">WW domain-containing oxidoreductase</fullName>
    </alternativeName>
</protein>
<feature type="region of interest" description="Disordered" evidence="33">
    <location>
        <begin position="438"/>
        <end position="497"/>
    </location>
</feature>
<dbReference type="InterPro" id="IPR020904">
    <property type="entry name" value="Sc_DH/Rdtase_CS"/>
</dbReference>
<name>A0ABD0LTP1_9CAEN</name>
<sequence length="817" mass="87626">MAGLLAGRLAFVTGGGSGIGRAVCQALAKEGAAVAVADINRKQAEETLAMLDKNITSRAYELDVSSSGSVNTALGAICKDFSVTPCITVNAAGITRDNFMTKLDEKSFDEVINVNLKGTFLVNQAVGKAIAEAKLPSASIVNISSIVGKTGNIGQANYAASKSGVIGLTKTAAKEFARFNTRVNVILPGFIETPMTKTVPEKLIGMVVYVTPLQRMGKPEEIADACVFLASDKSSFITGAVLEVTEGHIVQRGTSSRGAHHPEGHIVQRGTSSRGAHRPEGHIIQRGTSSRGAHRPAGHIVQRAHRPEGHIVQRGTSSRGHIVQRGTSSRGAHRPEGHIVQRGTSSRGAHHPEGHIVQRGTSSRGAHRPEGHIILHGLKSIQMEPANSGQPSDEGTSHKPQLPHGWIVRVSKTYPDRVYYYNTATGVSTWELPGLISETPGGGDTSHPTEVKKRRKRSRSKKSRASSETAEPGTSANVDAESLTSAGQPPPASCEDEQHSAAVFYRAFLSFSSERWGEDSFCCSSTKHESARSDEKSRQAKRKSDHTPTPGKKTEDGVPQKKSRSTSDSKDDRNNQKQTTAVNMNQETAGVKTAPRKRKKKKRKSKTQKEAEVINLTNSTQPSAFCAQPSQQGIQQQTLPTTPGTLPQSRVSLDMQGIPVPGEGLPKHMTKIYGQESADLLHQRISPAFNSSQASPQQNVAIGSFPTGGVGGVLSDTSLTPPPPGFFHQRCSSGKFGGPSARNFDFAHTNSARESAAFVQHDQGQMEVIQDWVNNHDPRSSHQGSRNLLQPGLAQFSASVGDLEMEVDEDDDQIMMD</sequence>
<keyword evidence="36" id="KW-1185">Reference proteome</keyword>
<evidence type="ECO:0000256" key="26">
    <source>
        <dbReference type="ARBA" id="ARBA00066822"/>
    </source>
</evidence>
<dbReference type="Gene3D" id="3.40.50.720">
    <property type="entry name" value="NAD(P)-binding Rossmann-like Domain"/>
    <property type="match status" value="1"/>
</dbReference>
<feature type="compositionally biased region" description="Basic and acidic residues" evidence="33">
    <location>
        <begin position="526"/>
        <end position="538"/>
    </location>
</feature>
<feature type="compositionally biased region" description="Polar residues" evidence="33">
    <location>
        <begin position="468"/>
        <end position="487"/>
    </location>
</feature>
<evidence type="ECO:0000256" key="1">
    <source>
        <dbReference type="ARBA" id="ARBA00004305"/>
    </source>
</evidence>
<evidence type="ECO:0000313" key="36">
    <source>
        <dbReference type="Proteomes" id="UP001519460"/>
    </source>
</evidence>
<evidence type="ECO:0000256" key="15">
    <source>
        <dbReference type="ARBA" id="ARBA00023034"/>
    </source>
</evidence>
<dbReference type="AlphaFoldDB" id="A0ABD0LTP1"/>
<feature type="compositionally biased region" description="Basic and acidic residues" evidence="33">
    <location>
        <begin position="552"/>
        <end position="575"/>
    </location>
</feature>
<dbReference type="PROSITE" id="PS50020">
    <property type="entry name" value="WW_DOMAIN_2"/>
    <property type="match status" value="1"/>
</dbReference>
<feature type="compositionally biased region" description="Polar residues" evidence="33">
    <location>
        <begin position="385"/>
        <end position="394"/>
    </location>
</feature>
<evidence type="ECO:0000256" key="28">
    <source>
        <dbReference type="ARBA" id="ARBA00077835"/>
    </source>
</evidence>
<dbReference type="GO" id="GO:0004303">
    <property type="term" value="F:estradiol 17-beta-dehydrogenase [NAD(P)+] activity"/>
    <property type="evidence" value="ECO:0007669"/>
    <property type="project" value="UniProtKB-EC"/>
</dbReference>
<evidence type="ECO:0000256" key="22">
    <source>
        <dbReference type="ARBA" id="ARBA00050232"/>
    </source>
</evidence>
<evidence type="ECO:0000256" key="20">
    <source>
        <dbReference type="ARBA" id="ARBA00037929"/>
    </source>
</evidence>
<keyword evidence="15" id="KW-0333">Golgi apparatus</keyword>
<keyword evidence="11" id="KW-0053">Apoptosis</keyword>
<keyword evidence="13" id="KW-0560">Oxidoreductase</keyword>
<feature type="region of interest" description="Disordered" evidence="33">
    <location>
        <begin position="523"/>
        <end position="611"/>
    </location>
</feature>
<dbReference type="GO" id="GO:0005764">
    <property type="term" value="C:lysosome"/>
    <property type="evidence" value="ECO:0007669"/>
    <property type="project" value="UniProtKB-SubCell"/>
</dbReference>
<gene>
    <name evidence="35" type="ORF">BaRGS_00006232</name>
</gene>
<dbReference type="InterPro" id="IPR036291">
    <property type="entry name" value="NAD(P)-bd_dom_sf"/>
</dbReference>
<keyword evidence="8" id="KW-0444">Lipid biosynthesis</keyword>
<dbReference type="GO" id="GO:0016055">
    <property type="term" value="P:Wnt signaling pathway"/>
    <property type="evidence" value="ECO:0007669"/>
    <property type="project" value="UniProtKB-KW"/>
</dbReference>
<dbReference type="GO" id="GO:0008210">
    <property type="term" value="P:estrogen metabolic process"/>
    <property type="evidence" value="ECO:0007669"/>
    <property type="project" value="UniProtKB-ARBA"/>
</dbReference>
<keyword evidence="16" id="KW-0443">Lipid metabolism</keyword>
<evidence type="ECO:0000256" key="31">
    <source>
        <dbReference type="ARBA" id="ARBA00083097"/>
    </source>
</evidence>
<dbReference type="Gene3D" id="2.20.70.10">
    <property type="match status" value="1"/>
</dbReference>
<dbReference type="GO" id="GO:0006633">
    <property type="term" value="P:fatty acid biosynthetic process"/>
    <property type="evidence" value="ECO:0007669"/>
    <property type="project" value="UniProtKB-KW"/>
</dbReference>
<evidence type="ECO:0000256" key="14">
    <source>
        <dbReference type="ARBA" id="ARBA00023027"/>
    </source>
</evidence>
<comment type="pathway">
    <text evidence="20">Steroid biosynthesis; estrogen biosynthesis.</text>
</comment>
<dbReference type="PRINTS" id="PR00081">
    <property type="entry name" value="GDHRDH"/>
</dbReference>
<evidence type="ECO:0000256" key="27">
    <source>
        <dbReference type="ARBA" id="ARBA00070911"/>
    </source>
</evidence>
<evidence type="ECO:0000256" key="5">
    <source>
        <dbReference type="ARBA" id="ARBA00006484"/>
    </source>
</evidence>
<proteinExistence type="inferred from homology"/>
<feature type="domain" description="WW" evidence="34">
    <location>
        <begin position="400"/>
        <end position="435"/>
    </location>
</feature>
<evidence type="ECO:0000256" key="24">
    <source>
        <dbReference type="ARBA" id="ARBA00052680"/>
    </source>
</evidence>
<evidence type="ECO:0000256" key="33">
    <source>
        <dbReference type="SAM" id="MobiDB-lite"/>
    </source>
</evidence>
<dbReference type="EC" id="1.1.1.n12" evidence="6"/>